<evidence type="ECO:0000256" key="3">
    <source>
        <dbReference type="ARBA" id="ARBA00023140"/>
    </source>
</evidence>
<dbReference type="GO" id="GO:0005778">
    <property type="term" value="C:peroxisomal membrane"/>
    <property type="evidence" value="ECO:0007669"/>
    <property type="project" value="UniProtKB-SubCell"/>
</dbReference>
<evidence type="ECO:0000256" key="2">
    <source>
        <dbReference type="ARBA" id="ARBA00023136"/>
    </source>
</evidence>
<feature type="transmembrane region" description="Helical" evidence="5">
    <location>
        <begin position="140"/>
        <end position="157"/>
    </location>
</feature>
<keyword evidence="3" id="KW-0576">Peroxisome</keyword>
<accession>A0A5N7B8U3</accession>
<dbReference type="GO" id="GO:0016559">
    <property type="term" value="P:peroxisome fission"/>
    <property type="evidence" value="ECO:0007669"/>
    <property type="project" value="InterPro"/>
</dbReference>
<organism evidence="6 7">
    <name type="scientific">Aspergillus bertholletiae</name>
    <dbReference type="NCBI Taxonomy" id="1226010"/>
    <lineage>
        <taxon>Eukaryota</taxon>
        <taxon>Fungi</taxon>
        <taxon>Dikarya</taxon>
        <taxon>Ascomycota</taxon>
        <taxon>Pezizomycotina</taxon>
        <taxon>Eurotiomycetes</taxon>
        <taxon>Eurotiomycetidae</taxon>
        <taxon>Eurotiales</taxon>
        <taxon>Aspergillaceae</taxon>
        <taxon>Aspergillus</taxon>
        <taxon>Aspergillus subgen. Circumdati</taxon>
    </lineage>
</organism>
<dbReference type="PANTHER" id="PTHR12652">
    <property type="entry name" value="PEROXISOMAL BIOGENESIS FACTOR 11"/>
    <property type="match status" value="1"/>
</dbReference>
<gene>
    <name evidence="6" type="ORF">BDV26DRAFT_197601</name>
</gene>
<keyword evidence="7" id="KW-1185">Reference proteome</keyword>
<evidence type="ECO:0000256" key="5">
    <source>
        <dbReference type="SAM" id="Phobius"/>
    </source>
</evidence>
<dbReference type="EMBL" id="ML736212">
    <property type="protein sequence ID" value="KAE8378158.1"/>
    <property type="molecule type" value="Genomic_DNA"/>
</dbReference>
<keyword evidence="2 5" id="KW-0472">Membrane</keyword>
<dbReference type="Pfam" id="PF05648">
    <property type="entry name" value="PEX11"/>
    <property type="match status" value="1"/>
</dbReference>
<proteinExistence type="predicted"/>
<dbReference type="InterPro" id="IPR008733">
    <property type="entry name" value="PEX11"/>
</dbReference>
<keyword evidence="5" id="KW-0812">Transmembrane</keyword>
<keyword evidence="1" id="KW-0962">Peroxisome biogenesis</keyword>
<keyword evidence="5" id="KW-1133">Transmembrane helix</keyword>
<name>A0A5N7B8U3_9EURO</name>
<evidence type="ECO:0000256" key="4">
    <source>
        <dbReference type="ARBA" id="ARBA00046271"/>
    </source>
</evidence>
<evidence type="ECO:0000256" key="1">
    <source>
        <dbReference type="ARBA" id="ARBA00022593"/>
    </source>
</evidence>
<sequence length="234" mass="25952">MATTTRACAPALRHYLRFVATTMGRDKLLRTAQYFSQFYAWHLYRRNHQQSAIDPYTAAQKQLIITRKILRIGNFLENLQAVAQILSKKNSSEPVLKYLAIGSQLGFGGYLVLDNITALEAIGIHKFPFSKRVPIAANRLWAVGLVCSAITSIYILLHPQPQRTTTHTTGEQMSDNTKRSSDRSAACMQLISDLCDLTAPGSSLGVFKLSEGVVGMAGTMSSLVGVWNQWKKTE</sequence>
<comment type="subcellular location">
    <subcellularLocation>
        <location evidence="4">Peroxisome membrane</location>
    </subcellularLocation>
</comment>
<evidence type="ECO:0000313" key="7">
    <source>
        <dbReference type="Proteomes" id="UP000326198"/>
    </source>
</evidence>
<dbReference type="PANTHER" id="PTHR12652:SF50">
    <property type="entry name" value="PEROXIN 11"/>
    <property type="match status" value="1"/>
</dbReference>
<protein>
    <submittedName>
        <fullName evidence="6">Peroxisomal biogenesis factor 11</fullName>
    </submittedName>
</protein>
<dbReference type="AlphaFoldDB" id="A0A5N7B8U3"/>
<evidence type="ECO:0000313" key="6">
    <source>
        <dbReference type="EMBL" id="KAE8378158.1"/>
    </source>
</evidence>
<dbReference type="OrthoDB" id="411017at2759"/>
<reference evidence="6 7" key="1">
    <citation type="submission" date="2019-04" db="EMBL/GenBank/DDBJ databases">
        <title>Friends and foes A comparative genomics studyof 23 Aspergillus species from section Flavi.</title>
        <authorList>
            <consortium name="DOE Joint Genome Institute"/>
            <person name="Kjaerbolling I."/>
            <person name="Vesth T."/>
            <person name="Frisvad J.C."/>
            <person name="Nybo J.L."/>
            <person name="Theobald S."/>
            <person name="Kildgaard S."/>
            <person name="Isbrandt T."/>
            <person name="Kuo A."/>
            <person name="Sato A."/>
            <person name="Lyhne E.K."/>
            <person name="Kogle M.E."/>
            <person name="Wiebenga A."/>
            <person name="Kun R.S."/>
            <person name="Lubbers R.J."/>
            <person name="Makela M.R."/>
            <person name="Barry K."/>
            <person name="Chovatia M."/>
            <person name="Clum A."/>
            <person name="Daum C."/>
            <person name="Haridas S."/>
            <person name="He G."/>
            <person name="LaButti K."/>
            <person name="Lipzen A."/>
            <person name="Mondo S."/>
            <person name="Riley R."/>
            <person name="Salamov A."/>
            <person name="Simmons B.A."/>
            <person name="Magnuson J.K."/>
            <person name="Henrissat B."/>
            <person name="Mortensen U.H."/>
            <person name="Larsen T.O."/>
            <person name="Devries R.P."/>
            <person name="Grigoriev I.V."/>
            <person name="Machida M."/>
            <person name="Baker S.E."/>
            <person name="Andersen M.R."/>
        </authorList>
    </citation>
    <scope>NUCLEOTIDE SEQUENCE [LARGE SCALE GENOMIC DNA]</scope>
    <source>
        <strain evidence="6 7">IBT 29228</strain>
    </source>
</reference>
<dbReference type="Proteomes" id="UP000326198">
    <property type="component" value="Unassembled WGS sequence"/>
</dbReference>